<dbReference type="OrthoDB" id="248923at2759"/>
<dbReference type="GO" id="GO:0005524">
    <property type="term" value="F:ATP binding"/>
    <property type="evidence" value="ECO:0007669"/>
    <property type="project" value="InterPro"/>
</dbReference>
<dbReference type="InterPro" id="IPR047173">
    <property type="entry name" value="STRAD_A/B-like"/>
</dbReference>
<dbReference type="SUPFAM" id="SSF56112">
    <property type="entry name" value="Protein kinase-like (PK-like)"/>
    <property type="match status" value="1"/>
</dbReference>
<reference evidence="3 4" key="1">
    <citation type="journal article" date="2017" name="Genome Biol.">
        <title>New reference genome sequences of hot pepper reveal the massive evolution of plant disease-resistance genes by retroduplication.</title>
        <authorList>
            <person name="Kim S."/>
            <person name="Park J."/>
            <person name="Yeom S.I."/>
            <person name="Kim Y.M."/>
            <person name="Seo E."/>
            <person name="Kim K.T."/>
            <person name="Kim M.S."/>
            <person name="Lee J.M."/>
            <person name="Cheong K."/>
            <person name="Shin H.S."/>
            <person name="Kim S.B."/>
            <person name="Han K."/>
            <person name="Lee J."/>
            <person name="Park M."/>
            <person name="Lee H.A."/>
            <person name="Lee H.Y."/>
            <person name="Lee Y."/>
            <person name="Oh S."/>
            <person name="Lee J.H."/>
            <person name="Choi E."/>
            <person name="Choi E."/>
            <person name="Lee S.E."/>
            <person name="Jeon J."/>
            <person name="Kim H."/>
            <person name="Choi G."/>
            <person name="Song H."/>
            <person name="Lee J."/>
            <person name="Lee S.C."/>
            <person name="Kwon J.K."/>
            <person name="Lee H.Y."/>
            <person name="Koo N."/>
            <person name="Hong Y."/>
            <person name="Kim R.W."/>
            <person name="Kang W.H."/>
            <person name="Huh J.H."/>
            <person name="Kang B.C."/>
            <person name="Yang T.J."/>
            <person name="Lee Y.H."/>
            <person name="Bennetzen J.L."/>
            <person name="Choi D."/>
        </authorList>
    </citation>
    <scope>NUCLEOTIDE SEQUENCE [LARGE SCALE GENOMIC DNA]</scope>
    <source>
        <strain evidence="4">cv. PBC81</strain>
    </source>
</reference>
<evidence type="ECO:0000313" key="3">
    <source>
        <dbReference type="EMBL" id="PHT48210.1"/>
    </source>
</evidence>
<dbReference type="PROSITE" id="PS50011">
    <property type="entry name" value="PROTEIN_KINASE_DOM"/>
    <property type="match status" value="1"/>
</dbReference>
<gene>
    <name evidence="3" type="ORF">CQW23_12418</name>
</gene>
<reference evidence="4" key="2">
    <citation type="journal article" date="2017" name="J. Anim. Genet.">
        <title>Multiple reference genome sequences of hot pepper reveal the massive evolution of plant disease resistance genes by retroduplication.</title>
        <authorList>
            <person name="Kim S."/>
            <person name="Park J."/>
            <person name="Yeom S.-I."/>
            <person name="Kim Y.-M."/>
            <person name="Seo E."/>
            <person name="Kim K.-T."/>
            <person name="Kim M.-S."/>
            <person name="Lee J.M."/>
            <person name="Cheong K."/>
            <person name="Shin H.-S."/>
            <person name="Kim S.-B."/>
            <person name="Han K."/>
            <person name="Lee J."/>
            <person name="Park M."/>
            <person name="Lee H.-A."/>
            <person name="Lee H.-Y."/>
            <person name="Lee Y."/>
            <person name="Oh S."/>
            <person name="Lee J.H."/>
            <person name="Choi E."/>
            <person name="Choi E."/>
            <person name="Lee S.E."/>
            <person name="Jeon J."/>
            <person name="Kim H."/>
            <person name="Choi G."/>
            <person name="Song H."/>
            <person name="Lee J."/>
            <person name="Lee S.-C."/>
            <person name="Kwon J.-K."/>
            <person name="Lee H.-Y."/>
            <person name="Koo N."/>
            <person name="Hong Y."/>
            <person name="Kim R.W."/>
            <person name="Kang W.-H."/>
            <person name="Huh J.H."/>
            <person name="Kang B.-C."/>
            <person name="Yang T.-J."/>
            <person name="Lee Y.-H."/>
            <person name="Bennetzen J.L."/>
            <person name="Choi D."/>
        </authorList>
    </citation>
    <scope>NUCLEOTIDE SEQUENCE [LARGE SCALE GENOMIC DNA]</scope>
    <source>
        <strain evidence="4">cv. PBC81</strain>
    </source>
</reference>
<dbReference type="Gene3D" id="1.10.510.10">
    <property type="entry name" value="Transferase(Phosphotransferase) domain 1"/>
    <property type="match status" value="1"/>
</dbReference>
<dbReference type="AlphaFoldDB" id="A0A2G2WSQ9"/>
<dbReference type="Proteomes" id="UP000224567">
    <property type="component" value="Unassembled WGS sequence"/>
</dbReference>
<comment type="caution">
    <text evidence="3">The sequence shown here is derived from an EMBL/GenBank/DDBJ whole genome shotgun (WGS) entry which is preliminary data.</text>
</comment>
<dbReference type="PANTHER" id="PTHR48014:SF3">
    <property type="entry name" value="PROTEIN KINASE DOMAIN-CONTAINING PROTEIN"/>
    <property type="match status" value="1"/>
</dbReference>
<keyword evidence="4" id="KW-1185">Reference proteome</keyword>
<dbReference type="STRING" id="33114.A0A2G2WSQ9"/>
<proteinExistence type="inferred from homology"/>
<feature type="domain" description="Protein kinase" evidence="2">
    <location>
        <begin position="26"/>
        <end position="368"/>
    </location>
</feature>
<evidence type="ECO:0000256" key="1">
    <source>
        <dbReference type="ARBA" id="ARBA00008874"/>
    </source>
</evidence>
<dbReference type="GO" id="GO:0043539">
    <property type="term" value="F:protein serine/threonine kinase activator activity"/>
    <property type="evidence" value="ECO:0007669"/>
    <property type="project" value="InterPro"/>
</dbReference>
<dbReference type="EMBL" id="MLFT02000005">
    <property type="protein sequence ID" value="PHT48210.1"/>
    <property type="molecule type" value="Genomic_DNA"/>
</dbReference>
<dbReference type="InterPro" id="IPR000719">
    <property type="entry name" value="Prot_kinase_dom"/>
</dbReference>
<sequence>MGSQGIIAYRPAIGLTITDPNTKTTYILQKVIGNSGYDFVYKACYYNPSYSINGSLLPSGYVTVKHLNHSKETTRSKAQERLNDQNENILHVDVWYVRKFQKGFLSALPYMSEGSLRYMLSTRFHYGLPEDCIAIALKEALFGLFDIHDSGRVHKSFSAEDIFVNYKSRPVSTVEIKLAYAATTYESNLETPIFVNEAVNPRFERGEPSVPPLSIISEWGSAPEVYYTRYYDSDSDDDNRNPAYRRQEDESCYSGKSDIWLVGIAALELAYGNIRVSHRSEFESMIKKIRRAKKLPGKLEDLLGEINAEEVGGKMKKAVGYVKDKMKSVKKQRDRVFTKGFEELVMDCLSTKESKRPAVQELLQRPFFQNAKDLKWFQRRVLNAKNPMPNADND</sequence>
<comment type="similarity">
    <text evidence="1">Belongs to the protein kinase superfamily. STE Ser/Thr protein kinase family. STE20 subfamily.</text>
</comment>
<dbReference type="SMART" id="SM00220">
    <property type="entry name" value="S_TKc"/>
    <property type="match status" value="1"/>
</dbReference>
<evidence type="ECO:0000259" key="2">
    <source>
        <dbReference type="PROSITE" id="PS50011"/>
    </source>
</evidence>
<protein>
    <recommendedName>
        <fullName evidence="2">Protein kinase domain-containing protein</fullName>
    </recommendedName>
</protein>
<evidence type="ECO:0000313" key="4">
    <source>
        <dbReference type="Proteomes" id="UP000224567"/>
    </source>
</evidence>
<organism evidence="3 4">
    <name type="scientific">Capsicum baccatum</name>
    <name type="common">Peruvian pepper</name>
    <dbReference type="NCBI Taxonomy" id="33114"/>
    <lineage>
        <taxon>Eukaryota</taxon>
        <taxon>Viridiplantae</taxon>
        <taxon>Streptophyta</taxon>
        <taxon>Embryophyta</taxon>
        <taxon>Tracheophyta</taxon>
        <taxon>Spermatophyta</taxon>
        <taxon>Magnoliopsida</taxon>
        <taxon>eudicotyledons</taxon>
        <taxon>Gunneridae</taxon>
        <taxon>Pentapetalae</taxon>
        <taxon>asterids</taxon>
        <taxon>lamiids</taxon>
        <taxon>Solanales</taxon>
        <taxon>Solanaceae</taxon>
        <taxon>Solanoideae</taxon>
        <taxon>Capsiceae</taxon>
        <taxon>Capsicum</taxon>
    </lineage>
</organism>
<dbReference type="InterPro" id="IPR011009">
    <property type="entry name" value="Kinase-like_dom_sf"/>
</dbReference>
<name>A0A2G2WSQ9_CAPBA</name>
<dbReference type="GO" id="GO:0004672">
    <property type="term" value="F:protein kinase activity"/>
    <property type="evidence" value="ECO:0007669"/>
    <property type="project" value="InterPro"/>
</dbReference>
<accession>A0A2G2WSQ9</accession>
<dbReference type="PANTHER" id="PTHR48014">
    <property type="entry name" value="SERINE/THREONINE-PROTEIN KINASE FRAY2"/>
    <property type="match status" value="1"/>
</dbReference>